<keyword evidence="1" id="KW-0645">Protease</keyword>
<dbReference type="Gene3D" id="3.40.140.10">
    <property type="entry name" value="Cytidine Deaminase, domain 2"/>
    <property type="match status" value="1"/>
</dbReference>
<evidence type="ECO:0000256" key="1">
    <source>
        <dbReference type="ARBA" id="ARBA00022670"/>
    </source>
</evidence>
<dbReference type="AlphaFoldDB" id="A0A9Q4KTV7"/>
<dbReference type="Proteomes" id="UP001143747">
    <property type="component" value="Unassembled WGS sequence"/>
</dbReference>
<evidence type="ECO:0000256" key="2">
    <source>
        <dbReference type="ARBA" id="ARBA00022723"/>
    </source>
</evidence>
<feature type="domain" description="JAB" evidence="6">
    <location>
        <begin position="9"/>
        <end position="112"/>
    </location>
</feature>
<dbReference type="InterPro" id="IPR028090">
    <property type="entry name" value="JAB_dom_prok"/>
</dbReference>
<reference evidence="7" key="1">
    <citation type="submission" date="2022-01" db="EMBL/GenBank/DDBJ databases">
        <title>Draft genome of Methanogenium marinum DSM 15558.</title>
        <authorList>
            <person name="Chen S.-C."/>
            <person name="You Y.-T."/>
        </authorList>
    </citation>
    <scope>NUCLEOTIDE SEQUENCE</scope>
    <source>
        <strain evidence="7">DSM 15558</strain>
    </source>
</reference>
<name>A0A9Q4KTV7_9EURY</name>
<evidence type="ECO:0000259" key="6">
    <source>
        <dbReference type="Pfam" id="PF14464"/>
    </source>
</evidence>
<evidence type="ECO:0000256" key="4">
    <source>
        <dbReference type="ARBA" id="ARBA00022833"/>
    </source>
</evidence>
<dbReference type="Pfam" id="PF14464">
    <property type="entry name" value="Prok-JAB"/>
    <property type="match status" value="1"/>
</dbReference>
<keyword evidence="4" id="KW-0862">Zinc</keyword>
<evidence type="ECO:0000256" key="3">
    <source>
        <dbReference type="ARBA" id="ARBA00022801"/>
    </source>
</evidence>
<dbReference type="GO" id="GO:0008237">
    <property type="term" value="F:metallopeptidase activity"/>
    <property type="evidence" value="ECO:0007669"/>
    <property type="project" value="UniProtKB-KW"/>
</dbReference>
<dbReference type="GO" id="GO:0046872">
    <property type="term" value="F:metal ion binding"/>
    <property type="evidence" value="ECO:0007669"/>
    <property type="project" value="UniProtKB-KW"/>
</dbReference>
<dbReference type="SUPFAM" id="SSF102712">
    <property type="entry name" value="JAB1/MPN domain"/>
    <property type="match status" value="1"/>
</dbReference>
<accession>A0A9Q4KTV7</accession>
<keyword evidence="8" id="KW-1185">Reference proteome</keyword>
<protein>
    <submittedName>
        <fullName evidence="7">Mov34/MPN/PAD-1 family protein</fullName>
    </submittedName>
</protein>
<sequence>MEIRGIRKECLDTLRAVGKSQYPREFVAVLRERDGIIEEFDLAPGTVVTEQSAGFSPEMMPLDVHAVGSAHSHPSGALRPSDADLRFFGRMGKYHLIFGPPYGEGDWRAFRRDGTPVSLEVIE</sequence>
<gene>
    <name evidence="7" type="ORF">L0665_08870</name>
</gene>
<keyword evidence="3" id="KW-0378">Hydrolase</keyword>
<evidence type="ECO:0000313" key="7">
    <source>
        <dbReference type="EMBL" id="MDE4908716.1"/>
    </source>
</evidence>
<evidence type="ECO:0000256" key="5">
    <source>
        <dbReference type="ARBA" id="ARBA00023049"/>
    </source>
</evidence>
<comment type="caution">
    <text evidence="7">The sequence shown here is derived from an EMBL/GenBank/DDBJ whole genome shotgun (WGS) entry which is preliminary data.</text>
</comment>
<keyword evidence="2" id="KW-0479">Metal-binding</keyword>
<proteinExistence type="predicted"/>
<evidence type="ECO:0000313" key="8">
    <source>
        <dbReference type="Proteomes" id="UP001143747"/>
    </source>
</evidence>
<keyword evidence="5" id="KW-0482">Metalloprotease</keyword>
<dbReference type="RefSeq" id="WP_274925330.1">
    <property type="nucleotide sequence ID" value="NZ_JAKELO010000002.1"/>
</dbReference>
<dbReference type="CDD" id="cd08072">
    <property type="entry name" value="MPN_archaeal"/>
    <property type="match status" value="1"/>
</dbReference>
<dbReference type="EMBL" id="JAKELO010000002">
    <property type="protein sequence ID" value="MDE4908716.1"/>
    <property type="molecule type" value="Genomic_DNA"/>
</dbReference>
<organism evidence="7 8">
    <name type="scientific">Methanogenium marinum</name>
    <dbReference type="NCBI Taxonomy" id="348610"/>
    <lineage>
        <taxon>Archaea</taxon>
        <taxon>Methanobacteriati</taxon>
        <taxon>Methanobacteriota</taxon>
        <taxon>Stenosarchaea group</taxon>
        <taxon>Methanomicrobia</taxon>
        <taxon>Methanomicrobiales</taxon>
        <taxon>Methanomicrobiaceae</taxon>
        <taxon>Methanogenium</taxon>
    </lineage>
</organism>
<dbReference type="GO" id="GO:0006508">
    <property type="term" value="P:proteolysis"/>
    <property type="evidence" value="ECO:0007669"/>
    <property type="project" value="UniProtKB-KW"/>
</dbReference>